<evidence type="ECO:0000256" key="4">
    <source>
        <dbReference type="ARBA" id="ARBA00022771"/>
    </source>
</evidence>
<evidence type="ECO:0000256" key="6">
    <source>
        <dbReference type="ARBA" id="ARBA00023242"/>
    </source>
</evidence>
<keyword evidence="8" id="KW-1185">Reference proteome</keyword>
<evidence type="ECO:0000256" key="2">
    <source>
        <dbReference type="ARBA" id="ARBA00022723"/>
    </source>
</evidence>
<proteinExistence type="predicted"/>
<protein>
    <recommendedName>
        <fullName evidence="9">C2H2-type domain-containing protein</fullName>
    </recommendedName>
</protein>
<keyword evidence="5" id="KW-0862">Zinc</keyword>
<evidence type="ECO:0000256" key="3">
    <source>
        <dbReference type="ARBA" id="ARBA00022737"/>
    </source>
</evidence>
<dbReference type="SUPFAM" id="SSF57667">
    <property type="entry name" value="beta-beta-alpha zinc fingers"/>
    <property type="match status" value="1"/>
</dbReference>
<dbReference type="GO" id="GO:0005634">
    <property type="term" value="C:nucleus"/>
    <property type="evidence" value="ECO:0007669"/>
    <property type="project" value="UniProtKB-SubCell"/>
</dbReference>
<name>M7BEN5_CHEMY</name>
<dbReference type="InterPro" id="IPR036236">
    <property type="entry name" value="Znf_C2H2_sf"/>
</dbReference>
<evidence type="ECO:0000256" key="5">
    <source>
        <dbReference type="ARBA" id="ARBA00022833"/>
    </source>
</evidence>
<dbReference type="GO" id="GO:0000981">
    <property type="term" value="F:DNA-binding transcription factor activity, RNA polymerase II-specific"/>
    <property type="evidence" value="ECO:0007669"/>
    <property type="project" value="TreeGrafter"/>
</dbReference>
<reference evidence="8" key="1">
    <citation type="journal article" date="2013" name="Nat. Genet.">
        <title>The draft genomes of soft-shell turtle and green sea turtle yield insights into the development and evolution of the turtle-specific body plan.</title>
        <authorList>
            <person name="Wang Z."/>
            <person name="Pascual-Anaya J."/>
            <person name="Zadissa A."/>
            <person name="Li W."/>
            <person name="Niimura Y."/>
            <person name="Huang Z."/>
            <person name="Li C."/>
            <person name="White S."/>
            <person name="Xiong Z."/>
            <person name="Fang D."/>
            <person name="Wang B."/>
            <person name="Ming Y."/>
            <person name="Chen Y."/>
            <person name="Zheng Y."/>
            <person name="Kuraku S."/>
            <person name="Pignatelli M."/>
            <person name="Herrero J."/>
            <person name="Beal K."/>
            <person name="Nozawa M."/>
            <person name="Li Q."/>
            <person name="Wang J."/>
            <person name="Zhang H."/>
            <person name="Yu L."/>
            <person name="Shigenobu S."/>
            <person name="Wang J."/>
            <person name="Liu J."/>
            <person name="Flicek P."/>
            <person name="Searle S."/>
            <person name="Wang J."/>
            <person name="Kuratani S."/>
            <person name="Yin Y."/>
            <person name="Aken B."/>
            <person name="Zhang G."/>
            <person name="Irie N."/>
        </authorList>
    </citation>
    <scope>NUCLEOTIDE SEQUENCE [LARGE SCALE GENOMIC DNA]</scope>
</reference>
<dbReference type="FunFam" id="3.30.160.60:FF:000446">
    <property type="entry name" value="Zinc finger protein"/>
    <property type="match status" value="1"/>
</dbReference>
<dbReference type="AlphaFoldDB" id="M7BEN5"/>
<sequence>MLIIHQCIHTGERPHACLRHGKIFRQKSGLNKRQRVHRVDVAPQCAQCGRDIGKTQGVPIHQAPYRCPECSIDLSLRIHLRDMIHRYSDSRRGFGKEPKPIRPQERHAAERPFTGTESYVGKTYVTQRYEYSTPLSNISYADINARVHGAMSVGELLLPT</sequence>
<keyword evidence="2" id="KW-0479">Metal-binding</keyword>
<dbReference type="GO" id="GO:0000977">
    <property type="term" value="F:RNA polymerase II transcription regulatory region sequence-specific DNA binding"/>
    <property type="evidence" value="ECO:0007669"/>
    <property type="project" value="TreeGrafter"/>
</dbReference>
<organism evidence="7 8">
    <name type="scientific">Chelonia mydas</name>
    <name type="common">Green sea-turtle</name>
    <name type="synonym">Chelonia agassizi</name>
    <dbReference type="NCBI Taxonomy" id="8469"/>
    <lineage>
        <taxon>Eukaryota</taxon>
        <taxon>Metazoa</taxon>
        <taxon>Chordata</taxon>
        <taxon>Craniata</taxon>
        <taxon>Vertebrata</taxon>
        <taxon>Euteleostomi</taxon>
        <taxon>Archelosauria</taxon>
        <taxon>Testudinata</taxon>
        <taxon>Testudines</taxon>
        <taxon>Cryptodira</taxon>
        <taxon>Durocryptodira</taxon>
        <taxon>Americhelydia</taxon>
        <taxon>Chelonioidea</taxon>
        <taxon>Cheloniidae</taxon>
        <taxon>Chelonia</taxon>
    </lineage>
</organism>
<dbReference type="PANTHER" id="PTHR24381">
    <property type="entry name" value="ZINC FINGER PROTEIN"/>
    <property type="match status" value="1"/>
</dbReference>
<evidence type="ECO:0000313" key="7">
    <source>
        <dbReference type="EMBL" id="EMP26677.1"/>
    </source>
</evidence>
<evidence type="ECO:0000256" key="1">
    <source>
        <dbReference type="ARBA" id="ARBA00004123"/>
    </source>
</evidence>
<keyword evidence="6" id="KW-0539">Nucleus</keyword>
<keyword evidence="4" id="KW-0863">Zinc-finger</keyword>
<dbReference type="PANTHER" id="PTHR24381:SF393">
    <property type="entry name" value="CHROMATIN-LINKED ADAPTOR FOR MSL PROTEINS, ISOFORM B"/>
    <property type="match status" value="1"/>
</dbReference>
<keyword evidence="3" id="KW-0677">Repeat</keyword>
<accession>M7BEN5</accession>
<evidence type="ECO:0008006" key="9">
    <source>
        <dbReference type="Google" id="ProtNLM"/>
    </source>
</evidence>
<gene>
    <name evidence="7" type="ORF">UY3_16235</name>
</gene>
<dbReference type="EMBL" id="KB576555">
    <property type="protein sequence ID" value="EMP26677.1"/>
    <property type="molecule type" value="Genomic_DNA"/>
</dbReference>
<dbReference type="Gene3D" id="3.30.160.60">
    <property type="entry name" value="Classic Zinc Finger"/>
    <property type="match status" value="1"/>
</dbReference>
<evidence type="ECO:0000313" key="8">
    <source>
        <dbReference type="Proteomes" id="UP000031443"/>
    </source>
</evidence>
<dbReference type="Proteomes" id="UP000031443">
    <property type="component" value="Unassembled WGS sequence"/>
</dbReference>
<dbReference type="GO" id="GO:0008270">
    <property type="term" value="F:zinc ion binding"/>
    <property type="evidence" value="ECO:0007669"/>
    <property type="project" value="UniProtKB-KW"/>
</dbReference>
<comment type="subcellular location">
    <subcellularLocation>
        <location evidence="1">Nucleus</location>
    </subcellularLocation>
</comment>